<dbReference type="PROSITE" id="PS50222">
    <property type="entry name" value="EF_HAND_2"/>
    <property type="match status" value="1"/>
</dbReference>
<keyword evidence="6" id="KW-0401">Integrin</keyword>
<accession>A0A4C1U8K0</accession>
<keyword evidence="1" id="KW-0479">Metal-binding</keyword>
<name>A0A4C1U8K0_EUMVA</name>
<dbReference type="SUPFAM" id="SSF47473">
    <property type="entry name" value="EF-hand"/>
    <property type="match status" value="1"/>
</dbReference>
<keyword evidence="2" id="KW-0677">Repeat</keyword>
<protein>
    <submittedName>
        <fullName evidence="6">Calcium and integrin-binding family member 3</fullName>
    </submittedName>
</protein>
<dbReference type="Proteomes" id="UP000299102">
    <property type="component" value="Unassembled WGS sequence"/>
</dbReference>
<evidence type="ECO:0000313" key="6">
    <source>
        <dbReference type="EMBL" id="GBP22648.1"/>
    </source>
</evidence>
<evidence type="ECO:0000256" key="1">
    <source>
        <dbReference type="ARBA" id="ARBA00022723"/>
    </source>
</evidence>
<sequence>MSLLENPLIVDENSLLIEKLSVQEDLPGSSDSSNYPKPVVITSLLSMENSNNAVDCVPLFRSTRYSDSVFKLPISELSFNGTLKHVQKLKPIVDPISALTSGCSDVVSNIDDPNSICEMNEFKEDNIEEPVCQDNHSHLKQSDLSNSTNTTDDFQKMIDKGNESTGDSQYGEFSRKNIHFYQEVEETSKGSKWSLEQNFSSFETSFDSGVRSPDIFSDHEDEHESIPDDNFWDFIKERETFDKNRLTNLEERLQGVLPPPSVTMINDDVTEMLKKYYTSITAFNAQEKVNTFAENPTTPNKRISSVTVPLDSDPLESLRESIFCEGNSRNVQIKDGVLPSEAQENSVVSTEFLQNMKQKTQSICTEMQAKETEWPHVLKCKYYDVYYNLTPHSEKLELLALKYAERCVGAETSSTVTVFSGTQKTPSSATKRKELRMKMLQGKSPGRRLSHLARRRQTFSAAAVDKMSTTTSKMVLIDKNFFPHRKLKYTTERKSPYLKKKTPNKKTPAKKTPAKTPRTRSGGSSRKKAMRRLLMDPDASKLAQPMRETSKRALFVSPDKKSIPTPTPVASKPQIMKLKRALFESPNKERARSLDGMMSESLKRKRDDYDDACECNRSKIAKSFSFAGDIDNSSSSSSFQRRSSDMLTYRSAAELNEINRKKLVVAVNEALRGYGCRMGAPGFRERMSALWRLTRRLMALPAHAARLAAPGRSTSEIMLKLARLYAYAIIQGKTEEECYQEERFKLANEAATKVTGYISATAYQEMKAKLAASRVKENTCSDLNSKPDVSKSTSKNVLKDKLVNVDNSSNSGSNSTFIPNKVELLKTNSMPSFNEVAKMRARRQISFDNIDLPKSLMKKFHSIDPAAVQANFHHRFHRDDILNKFPVLRTNPFCDRLFRVFSSRGDGRLSFEDMLDLCSVMSDECPSEVKAVWAFRIFAGGPLNPWGPGLKPKKPYGRSGPGTSLLPGPVHICVARKVGPLGRGDAAAATITHMLSAARSRPWQ</sequence>
<dbReference type="PANTHER" id="PTHR45791:SF9">
    <property type="entry name" value="FREQUENIN-1-LIKE PROTEIN"/>
    <property type="match status" value="1"/>
</dbReference>
<dbReference type="GO" id="GO:0000287">
    <property type="term" value="F:magnesium ion binding"/>
    <property type="evidence" value="ECO:0007669"/>
    <property type="project" value="TreeGrafter"/>
</dbReference>
<evidence type="ECO:0000256" key="2">
    <source>
        <dbReference type="ARBA" id="ARBA00022737"/>
    </source>
</evidence>
<dbReference type="AlphaFoldDB" id="A0A4C1U8K0"/>
<comment type="caution">
    <text evidence="6">The sequence shown here is derived from an EMBL/GenBank/DDBJ whole genome shotgun (WGS) entry which is preliminary data.</text>
</comment>
<evidence type="ECO:0000256" key="4">
    <source>
        <dbReference type="SAM" id="MobiDB-lite"/>
    </source>
</evidence>
<feature type="domain" description="EF-hand" evidence="5">
    <location>
        <begin position="889"/>
        <end position="924"/>
    </location>
</feature>
<dbReference type="InterPro" id="IPR051433">
    <property type="entry name" value="CIBP"/>
</dbReference>
<keyword evidence="3" id="KW-0460">Magnesium</keyword>
<proteinExistence type="predicted"/>
<feature type="compositionally biased region" description="Basic residues" evidence="4">
    <location>
        <begin position="496"/>
        <end position="513"/>
    </location>
</feature>
<gene>
    <name evidence="6" type="primary">Cib3</name>
    <name evidence="6" type="ORF">EVAR_13928_1</name>
</gene>
<dbReference type="InterPro" id="IPR002048">
    <property type="entry name" value="EF_hand_dom"/>
</dbReference>
<dbReference type="PANTHER" id="PTHR45791">
    <property type="entry name" value="CALCIUM AND INTEGRIN BINDING FAMILY MEMBER 2"/>
    <property type="match status" value="1"/>
</dbReference>
<evidence type="ECO:0000259" key="5">
    <source>
        <dbReference type="PROSITE" id="PS50222"/>
    </source>
</evidence>
<reference evidence="6 7" key="1">
    <citation type="journal article" date="2019" name="Commun. Biol.">
        <title>The bagworm genome reveals a unique fibroin gene that provides high tensile strength.</title>
        <authorList>
            <person name="Kono N."/>
            <person name="Nakamura H."/>
            <person name="Ohtoshi R."/>
            <person name="Tomita M."/>
            <person name="Numata K."/>
            <person name="Arakawa K."/>
        </authorList>
    </citation>
    <scope>NUCLEOTIDE SEQUENCE [LARGE SCALE GENOMIC DNA]</scope>
</reference>
<dbReference type="InterPro" id="IPR011992">
    <property type="entry name" value="EF-hand-dom_pair"/>
</dbReference>
<dbReference type="Gene3D" id="1.10.238.10">
    <property type="entry name" value="EF-hand"/>
    <property type="match status" value="1"/>
</dbReference>
<dbReference type="OrthoDB" id="8192658at2759"/>
<dbReference type="GO" id="GO:0007229">
    <property type="term" value="P:integrin-mediated signaling pathway"/>
    <property type="evidence" value="ECO:0007669"/>
    <property type="project" value="UniProtKB-KW"/>
</dbReference>
<dbReference type="GO" id="GO:0005509">
    <property type="term" value="F:calcium ion binding"/>
    <property type="evidence" value="ECO:0007669"/>
    <property type="project" value="InterPro"/>
</dbReference>
<evidence type="ECO:0000313" key="7">
    <source>
        <dbReference type="Proteomes" id="UP000299102"/>
    </source>
</evidence>
<feature type="region of interest" description="Disordered" evidence="4">
    <location>
        <begin position="492"/>
        <end position="529"/>
    </location>
</feature>
<dbReference type="EMBL" id="BGZK01000142">
    <property type="protein sequence ID" value="GBP22648.1"/>
    <property type="molecule type" value="Genomic_DNA"/>
</dbReference>
<organism evidence="6 7">
    <name type="scientific">Eumeta variegata</name>
    <name type="common">Bagworm moth</name>
    <name type="synonym">Eumeta japonica</name>
    <dbReference type="NCBI Taxonomy" id="151549"/>
    <lineage>
        <taxon>Eukaryota</taxon>
        <taxon>Metazoa</taxon>
        <taxon>Ecdysozoa</taxon>
        <taxon>Arthropoda</taxon>
        <taxon>Hexapoda</taxon>
        <taxon>Insecta</taxon>
        <taxon>Pterygota</taxon>
        <taxon>Neoptera</taxon>
        <taxon>Endopterygota</taxon>
        <taxon>Lepidoptera</taxon>
        <taxon>Glossata</taxon>
        <taxon>Ditrysia</taxon>
        <taxon>Tineoidea</taxon>
        <taxon>Psychidae</taxon>
        <taxon>Oiketicinae</taxon>
        <taxon>Eumeta</taxon>
    </lineage>
</organism>
<evidence type="ECO:0000256" key="3">
    <source>
        <dbReference type="ARBA" id="ARBA00022842"/>
    </source>
</evidence>
<keyword evidence="7" id="KW-1185">Reference proteome</keyword>